<dbReference type="EMBL" id="BAABDM010000004">
    <property type="protein sequence ID" value="GAA4098696.1"/>
    <property type="molecule type" value="Genomic_DNA"/>
</dbReference>
<dbReference type="PANTHER" id="PTHR48079:SF6">
    <property type="entry name" value="NAD(P)-BINDING DOMAIN-CONTAINING PROTEIN-RELATED"/>
    <property type="match status" value="1"/>
</dbReference>
<name>A0ABP7WWQ4_9GAMM</name>
<protein>
    <submittedName>
        <fullName evidence="2">SDR family oxidoreductase</fullName>
    </submittedName>
</protein>
<dbReference type="InterPro" id="IPR036291">
    <property type="entry name" value="NAD(P)-bd_dom_sf"/>
</dbReference>
<dbReference type="Pfam" id="PF01370">
    <property type="entry name" value="Epimerase"/>
    <property type="match status" value="1"/>
</dbReference>
<dbReference type="InterPro" id="IPR001509">
    <property type="entry name" value="Epimerase_deHydtase"/>
</dbReference>
<dbReference type="SUPFAM" id="SSF51735">
    <property type="entry name" value="NAD(P)-binding Rossmann-fold domains"/>
    <property type="match status" value="1"/>
</dbReference>
<sequence length="290" mass="31245">MKIFILGMGHVGKALAKRLRADGHSIVGSTTTPGKVDDLRQYADEVAILKGSESDKVAAASAGCDAIVVTVAPNIRKTRTKEERETEYHEVLEKSCQSAAAVSPRVIFLSSFSVYGNGGEGTGAIDESTPTANHEEPSSKFYQAAERAVLGATEGCVLRFPDMYGAPGDMSFTERVKMAHSYFGGKVIFGANAPLYCIHFEDVVASVKHAIDKSLAGTFNVCDNDNLPYTNKQVFDAITDREGLSRLDYLDQIQAPNRKISAQKIYDTGYKVLHADPNAEIVEASQKAGA</sequence>
<dbReference type="InterPro" id="IPR051783">
    <property type="entry name" value="NAD(P)-dependent_oxidoreduct"/>
</dbReference>
<comment type="caution">
    <text evidence="2">The sequence shown here is derived from an EMBL/GenBank/DDBJ whole genome shotgun (WGS) entry which is preliminary data.</text>
</comment>
<proteinExistence type="predicted"/>
<dbReference type="Proteomes" id="UP001500392">
    <property type="component" value="Unassembled WGS sequence"/>
</dbReference>
<reference evidence="3" key="1">
    <citation type="journal article" date="2019" name="Int. J. Syst. Evol. Microbiol.">
        <title>The Global Catalogue of Microorganisms (GCM) 10K type strain sequencing project: providing services to taxonomists for standard genome sequencing and annotation.</title>
        <authorList>
            <consortium name="The Broad Institute Genomics Platform"/>
            <consortium name="The Broad Institute Genome Sequencing Center for Infectious Disease"/>
            <person name="Wu L."/>
            <person name="Ma J."/>
        </authorList>
    </citation>
    <scope>NUCLEOTIDE SEQUENCE [LARGE SCALE GENOMIC DNA]</scope>
    <source>
        <strain evidence="3">JCM 17304</strain>
    </source>
</reference>
<organism evidence="2 3">
    <name type="scientific">Zhongshania borealis</name>
    <dbReference type="NCBI Taxonomy" id="889488"/>
    <lineage>
        <taxon>Bacteria</taxon>
        <taxon>Pseudomonadati</taxon>
        <taxon>Pseudomonadota</taxon>
        <taxon>Gammaproteobacteria</taxon>
        <taxon>Cellvibrionales</taxon>
        <taxon>Spongiibacteraceae</taxon>
        <taxon>Zhongshania</taxon>
    </lineage>
</organism>
<dbReference type="PANTHER" id="PTHR48079">
    <property type="entry name" value="PROTEIN YEEZ"/>
    <property type="match status" value="1"/>
</dbReference>
<dbReference type="RefSeq" id="WP_344936405.1">
    <property type="nucleotide sequence ID" value="NZ_BAABDM010000004.1"/>
</dbReference>
<dbReference type="Gene3D" id="3.40.50.720">
    <property type="entry name" value="NAD(P)-binding Rossmann-like Domain"/>
    <property type="match status" value="1"/>
</dbReference>
<gene>
    <name evidence="2" type="ORF">GCM10022414_24670</name>
</gene>
<feature type="domain" description="NAD-dependent epimerase/dehydratase" evidence="1">
    <location>
        <begin position="3"/>
        <end position="221"/>
    </location>
</feature>
<keyword evidence="3" id="KW-1185">Reference proteome</keyword>
<accession>A0ABP7WWQ4</accession>
<evidence type="ECO:0000313" key="2">
    <source>
        <dbReference type="EMBL" id="GAA4098696.1"/>
    </source>
</evidence>
<evidence type="ECO:0000313" key="3">
    <source>
        <dbReference type="Proteomes" id="UP001500392"/>
    </source>
</evidence>
<evidence type="ECO:0000259" key="1">
    <source>
        <dbReference type="Pfam" id="PF01370"/>
    </source>
</evidence>